<dbReference type="AlphaFoldDB" id="A0A445AIE4"/>
<proteinExistence type="predicted"/>
<evidence type="ECO:0008006" key="4">
    <source>
        <dbReference type="Google" id="ProtNLM"/>
    </source>
</evidence>
<comment type="caution">
    <text evidence="2">The sequence shown here is derived from an EMBL/GenBank/DDBJ whole genome shotgun (WGS) entry which is preliminary data.</text>
</comment>
<feature type="region of interest" description="Disordered" evidence="1">
    <location>
        <begin position="227"/>
        <end position="246"/>
    </location>
</feature>
<name>A0A445AIE4_ARAHY</name>
<sequence>MPIIDELEIELYVEFENVKPDGIQNDSEDNRAKVYEGMNSDSKEDFEATYEAGDKDEDGDVGGETAVENVVVPPAVSQPMDVAPFMRNLNLNAMNAPKFLEHANIGVADPKHGEFRIGMEYSSKKSVERLSCRYVIAYCANQHLDWQLYVNDVYRMTEVLKVYRFEFVPLDNTETWLAYPGPTLVANPALWQTSKGHPKLTRYLNEMDSQEMCGPWICRLCGRQGHSQSQYPQRARPSRVGDDGGP</sequence>
<dbReference type="Proteomes" id="UP000289738">
    <property type="component" value="Chromosome B02"/>
</dbReference>
<accession>A0A445AIE4</accession>
<evidence type="ECO:0000256" key="1">
    <source>
        <dbReference type="SAM" id="MobiDB-lite"/>
    </source>
</evidence>
<evidence type="ECO:0000313" key="3">
    <source>
        <dbReference type="Proteomes" id="UP000289738"/>
    </source>
</evidence>
<reference evidence="2 3" key="1">
    <citation type="submission" date="2019-01" db="EMBL/GenBank/DDBJ databases">
        <title>Sequencing of cultivated peanut Arachis hypogaea provides insights into genome evolution and oil improvement.</title>
        <authorList>
            <person name="Chen X."/>
        </authorList>
    </citation>
    <scope>NUCLEOTIDE SEQUENCE [LARGE SCALE GENOMIC DNA]</scope>
    <source>
        <strain evidence="3">cv. Fuhuasheng</strain>
        <tissue evidence="2">Leaves</tissue>
    </source>
</reference>
<dbReference type="EMBL" id="SDMP01000012">
    <property type="protein sequence ID" value="RYR26164.1"/>
    <property type="molecule type" value="Genomic_DNA"/>
</dbReference>
<gene>
    <name evidence="2" type="ORF">Ahy_B02g060329</name>
</gene>
<evidence type="ECO:0000313" key="2">
    <source>
        <dbReference type="EMBL" id="RYR26164.1"/>
    </source>
</evidence>
<keyword evidence="3" id="KW-1185">Reference proteome</keyword>
<protein>
    <recommendedName>
        <fullName evidence="4">CCHC-type domain-containing protein</fullName>
    </recommendedName>
</protein>
<organism evidence="2 3">
    <name type="scientific">Arachis hypogaea</name>
    <name type="common">Peanut</name>
    <dbReference type="NCBI Taxonomy" id="3818"/>
    <lineage>
        <taxon>Eukaryota</taxon>
        <taxon>Viridiplantae</taxon>
        <taxon>Streptophyta</taxon>
        <taxon>Embryophyta</taxon>
        <taxon>Tracheophyta</taxon>
        <taxon>Spermatophyta</taxon>
        <taxon>Magnoliopsida</taxon>
        <taxon>eudicotyledons</taxon>
        <taxon>Gunneridae</taxon>
        <taxon>Pentapetalae</taxon>
        <taxon>rosids</taxon>
        <taxon>fabids</taxon>
        <taxon>Fabales</taxon>
        <taxon>Fabaceae</taxon>
        <taxon>Papilionoideae</taxon>
        <taxon>50 kb inversion clade</taxon>
        <taxon>dalbergioids sensu lato</taxon>
        <taxon>Dalbergieae</taxon>
        <taxon>Pterocarpus clade</taxon>
        <taxon>Arachis</taxon>
    </lineage>
</organism>
<feature type="region of interest" description="Disordered" evidence="1">
    <location>
        <begin position="36"/>
        <end position="62"/>
    </location>
</feature>